<reference evidence="2" key="1">
    <citation type="journal article" date="2017" name="J. Phycol.">
        <title>Analysis of chloroplast genomes and a supermatrix inform reclassification of the Rhodomelaceae (Rhodophyta).</title>
        <authorList>
            <person name="Diaz-Tapia P."/>
            <person name="Maggs C.A."/>
            <person name="West J.A."/>
            <person name="Verbruggen H."/>
        </authorList>
    </citation>
    <scope>NUCLEOTIDE SEQUENCE</scope>
    <source>
        <strain evidence="2">PD1540</strain>
    </source>
</reference>
<dbReference type="AlphaFoldDB" id="A0A1Z1MP28"/>
<dbReference type="RefSeq" id="YP_009398664.1">
    <property type="nucleotide sequence ID" value="NC_035293.1"/>
</dbReference>
<sequence length="356" mass="43534">MVQKQINIATKQYNISYLHKLEKYFINSNEAKLIVISQTLSQYYNNFTNSRQYKYLINDNDKFNIFKRLFNIILDKNQAIFSVLKKIKQNLINICIQPTFKAKLNRCVSNYFNFYKKRYKKISHYVINHNDLKKHNIHKNCLITLIVRKLNHYNYINKLITYWLYENLYNYNNLDEKQIINYNLSNFSLVHNENNLQNLILKVILIDTYWAFFHIIQVMNSFITIMTSQRQLLNQDNFLSLTKTKSLLLLSVLLNFFLYARNKYNKLKLNIFLSRIIRKIYLIFIIYFSKKKDFFSQSSINKSNMFINVFLYNIFRKQKKMKLYTFLKENYFQTKNSFFHKYIYKCNINSYYAYLF</sequence>
<feature type="transmembrane region" description="Helical" evidence="1">
    <location>
        <begin position="238"/>
        <end position="260"/>
    </location>
</feature>
<feature type="transmembrane region" description="Helical" evidence="1">
    <location>
        <begin position="294"/>
        <end position="315"/>
    </location>
</feature>
<evidence type="ECO:0008006" key="3">
    <source>
        <dbReference type="Google" id="ProtNLM"/>
    </source>
</evidence>
<protein>
    <recommendedName>
        <fullName evidence="3">Reverse transcriptase N-terminal domain-containing protein</fullName>
    </recommendedName>
</protein>
<keyword evidence="2" id="KW-0934">Plastid</keyword>
<dbReference type="GeneID" id="33361235"/>
<organism evidence="2">
    <name type="scientific">Kuetzingia canaliculata</name>
    <name type="common">Red alga</name>
    <name type="synonym">Rytiphlaea canaliculata</name>
    <dbReference type="NCBI Taxonomy" id="228262"/>
    <lineage>
        <taxon>Eukaryota</taxon>
        <taxon>Rhodophyta</taxon>
        <taxon>Florideophyceae</taxon>
        <taxon>Rhodymeniophycidae</taxon>
        <taxon>Ceramiales</taxon>
        <taxon>Rhodomelaceae</taxon>
        <taxon>Amansieae</taxon>
        <taxon>Kuetzingia</taxon>
    </lineage>
</organism>
<evidence type="ECO:0000256" key="1">
    <source>
        <dbReference type="SAM" id="Phobius"/>
    </source>
</evidence>
<dbReference type="EMBL" id="MF101449">
    <property type="protein sequence ID" value="ARW67850.1"/>
    <property type="molecule type" value="Genomic_DNA"/>
</dbReference>
<feature type="transmembrane region" description="Helical" evidence="1">
    <location>
        <begin position="272"/>
        <end position="288"/>
    </location>
</feature>
<gene>
    <name evidence="2" type="primary">ConsOrf5</name>
</gene>
<keyword evidence="1" id="KW-0472">Membrane</keyword>
<geneLocation type="chloroplast" evidence="2"/>
<keyword evidence="1" id="KW-0812">Transmembrane</keyword>
<keyword evidence="2" id="KW-0150">Chloroplast</keyword>
<keyword evidence="1" id="KW-1133">Transmembrane helix</keyword>
<evidence type="ECO:0000313" key="2">
    <source>
        <dbReference type="EMBL" id="ARW67850.1"/>
    </source>
</evidence>
<accession>A0A1Z1MP28</accession>
<proteinExistence type="predicted"/>
<name>A0A1Z1MP28_KUECA</name>